<proteinExistence type="predicted"/>
<accession>A0ABQ1PLT5</accession>
<dbReference type="InterPro" id="IPR035238">
    <property type="entry name" value="DUF5345"/>
</dbReference>
<dbReference type="RefSeq" id="WP_188650221.1">
    <property type="nucleotide sequence ID" value="NZ_BMIN01000001.1"/>
</dbReference>
<name>A0ABQ1PLT5_9BACI</name>
<evidence type="ECO:0000313" key="3">
    <source>
        <dbReference type="Proteomes" id="UP000642571"/>
    </source>
</evidence>
<dbReference type="Pfam" id="PF17280">
    <property type="entry name" value="DUF5345"/>
    <property type="match status" value="1"/>
</dbReference>
<feature type="transmembrane region" description="Helical" evidence="1">
    <location>
        <begin position="54"/>
        <end position="71"/>
    </location>
</feature>
<evidence type="ECO:0000313" key="2">
    <source>
        <dbReference type="EMBL" id="GGC99224.1"/>
    </source>
</evidence>
<gene>
    <name evidence="2" type="ORF">GCM10011389_03090</name>
</gene>
<keyword evidence="1" id="KW-0472">Membrane</keyword>
<reference evidence="3" key="1">
    <citation type="journal article" date="2019" name="Int. J. Syst. Evol. Microbiol.">
        <title>The Global Catalogue of Microorganisms (GCM) 10K type strain sequencing project: providing services to taxonomists for standard genome sequencing and annotation.</title>
        <authorList>
            <consortium name="The Broad Institute Genomics Platform"/>
            <consortium name="The Broad Institute Genome Sequencing Center for Infectious Disease"/>
            <person name="Wu L."/>
            <person name="Ma J."/>
        </authorList>
    </citation>
    <scope>NUCLEOTIDE SEQUENCE [LARGE SCALE GENOMIC DNA]</scope>
    <source>
        <strain evidence="3">CGMCC 1.15353</strain>
    </source>
</reference>
<keyword evidence="1" id="KW-0812">Transmembrane</keyword>
<organism evidence="2 3">
    <name type="scientific">Pontibacillus salipaludis</name>
    <dbReference type="NCBI Taxonomy" id="1697394"/>
    <lineage>
        <taxon>Bacteria</taxon>
        <taxon>Bacillati</taxon>
        <taxon>Bacillota</taxon>
        <taxon>Bacilli</taxon>
        <taxon>Bacillales</taxon>
        <taxon>Bacillaceae</taxon>
        <taxon>Pontibacillus</taxon>
    </lineage>
</organism>
<feature type="transmembrane region" description="Helical" evidence="1">
    <location>
        <begin position="77"/>
        <end position="95"/>
    </location>
</feature>
<dbReference type="Proteomes" id="UP000642571">
    <property type="component" value="Unassembled WGS sequence"/>
</dbReference>
<protein>
    <submittedName>
        <fullName evidence="2">Uncharacterized protein</fullName>
    </submittedName>
</protein>
<comment type="caution">
    <text evidence="2">The sequence shown here is derived from an EMBL/GenBank/DDBJ whole genome shotgun (WGS) entry which is preliminary data.</text>
</comment>
<keyword evidence="1" id="KW-1133">Transmembrane helix</keyword>
<evidence type="ECO:0000256" key="1">
    <source>
        <dbReference type="SAM" id="Phobius"/>
    </source>
</evidence>
<sequence>MNEHNEKQTFEDKVTNDLKDFHESIDVEQPDFNHLLHLVQTEQIQRHQHIWKELMFLWGMSVIILTLLAILYFYTPILFGLSQLGVITSLAVYFYKEKVKVMRYDPS</sequence>
<dbReference type="EMBL" id="BMIN01000001">
    <property type="protein sequence ID" value="GGC99224.1"/>
    <property type="molecule type" value="Genomic_DNA"/>
</dbReference>
<keyword evidence="3" id="KW-1185">Reference proteome</keyword>